<evidence type="ECO:0000313" key="4">
    <source>
        <dbReference type="Proteomes" id="UP000528608"/>
    </source>
</evidence>
<evidence type="ECO:0000256" key="1">
    <source>
        <dbReference type="SAM" id="Coils"/>
    </source>
</evidence>
<feature type="compositionally biased region" description="Low complexity" evidence="2">
    <location>
        <begin position="98"/>
        <end position="110"/>
    </location>
</feature>
<keyword evidence="1" id="KW-0175">Coiled coil</keyword>
<evidence type="ECO:0000256" key="2">
    <source>
        <dbReference type="SAM" id="MobiDB-lite"/>
    </source>
</evidence>
<gene>
    <name evidence="3" type="ORF">FHS36_004486</name>
</gene>
<dbReference type="EMBL" id="JACHJF010000015">
    <property type="protein sequence ID" value="MBB5121035.1"/>
    <property type="molecule type" value="Genomic_DNA"/>
</dbReference>
<feature type="region of interest" description="Disordered" evidence="2">
    <location>
        <begin position="42"/>
        <end position="133"/>
    </location>
</feature>
<dbReference type="RefSeq" id="WP_184743686.1">
    <property type="nucleotide sequence ID" value="NZ_JACHJF010000015.1"/>
</dbReference>
<dbReference type="Proteomes" id="UP000528608">
    <property type="component" value="Unassembled WGS sequence"/>
</dbReference>
<evidence type="ECO:0000313" key="3">
    <source>
        <dbReference type="EMBL" id="MBB5121035.1"/>
    </source>
</evidence>
<sequence>MPDRAEEAKAGLAAALARDDDGLAALHALRWALVWSAGVMGRLPDEAPRGAGEDGGDPAGSPGRGQDPPRLPPEAGEATGAGKPGPGASPLAGGGPGEAPEGAGEPAGPARRTPPLAVARPSAEPLGEPAPVGPSARCLEAVFLLDDALTEAEGVSRAAVRLLARARPGPTAEAYLRDRERELGEVKRRTAAARADFDGLAEAEEELRGRLAEYADLRERVAELRRLERLVEALDALSGQRAAVGERLARLRSRADGVEDAVARDGVELLRLTRDQLALLAPRARTALEDAAAAQAELAFEEGRLAGSEDRLAAVSARLAEVDVLRRERASALSARTRADRRLADALASLPESWHGPYGDGTAPERARALLDGVEERLRDVEEALRRALDEEEAAPVPGRTVLAWGDEEPPGAAAR</sequence>
<organism evidence="3 4">
    <name type="scientific">Streptomyces eurocidicus</name>
    <name type="common">Streptoverticillium eurocidicus</name>
    <dbReference type="NCBI Taxonomy" id="66423"/>
    <lineage>
        <taxon>Bacteria</taxon>
        <taxon>Bacillati</taxon>
        <taxon>Actinomycetota</taxon>
        <taxon>Actinomycetes</taxon>
        <taxon>Kitasatosporales</taxon>
        <taxon>Streptomycetaceae</taxon>
        <taxon>Streptomyces</taxon>
    </lineage>
</organism>
<feature type="compositionally biased region" description="Basic and acidic residues" evidence="2">
    <location>
        <begin position="43"/>
        <end position="52"/>
    </location>
</feature>
<feature type="region of interest" description="Disordered" evidence="2">
    <location>
        <begin position="389"/>
        <end position="416"/>
    </location>
</feature>
<dbReference type="AlphaFoldDB" id="A0A7W8BCV1"/>
<comment type="caution">
    <text evidence="3">The sequence shown here is derived from an EMBL/GenBank/DDBJ whole genome shotgun (WGS) entry which is preliminary data.</text>
</comment>
<proteinExistence type="predicted"/>
<feature type="compositionally biased region" description="Low complexity" evidence="2">
    <location>
        <begin position="73"/>
        <end position="91"/>
    </location>
</feature>
<protein>
    <submittedName>
        <fullName evidence="3">Uncharacterized protein</fullName>
    </submittedName>
</protein>
<reference evidence="3 4" key="1">
    <citation type="submission" date="2020-08" db="EMBL/GenBank/DDBJ databases">
        <title>Genomic Encyclopedia of Type Strains, Phase III (KMG-III): the genomes of soil and plant-associated and newly described type strains.</title>
        <authorList>
            <person name="Whitman W."/>
        </authorList>
    </citation>
    <scope>NUCLEOTIDE SEQUENCE [LARGE SCALE GENOMIC DNA]</scope>
    <source>
        <strain evidence="3 4">CECT 3259</strain>
    </source>
</reference>
<name>A0A7W8BCV1_STREU</name>
<feature type="coiled-coil region" evidence="1">
    <location>
        <begin position="200"/>
        <end position="237"/>
    </location>
</feature>
<accession>A0A7W8BCV1</accession>